<organism evidence="7 8">
    <name type="scientific">Parafrankia irregularis</name>
    <dbReference type="NCBI Taxonomy" id="795642"/>
    <lineage>
        <taxon>Bacteria</taxon>
        <taxon>Bacillati</taxon>
        <taxon>Actinomycetota</taxon>
        <taxon>Actinomycetes</taxon>
        <taxon>Frankiales</taxon>
        <taxon>Frankiaceae</taxon>
        <taxon>Parafrankia</taxon>
    </lineage>
</organism>
<keyword evidence="8" id="KW-1185">Reference proteome</keyword>
<dbReference type="GO" id="GO:0003886">
    <property type="term" value="F:DNA (cytosine-5-)-methyltransferase activity"/>
    <property type="evidence" value="ECO:0007669"/>
    <property type="project" value="UniProtKB-EC"/>
</dbReference>
<name>A0A0S4QXV0_9ACTN</name>
<evidence type="ECO:0000256" key="5">
    <source>
        <dbReference type="ARBA" id="ARBA00022747"/>
    </source>
</evidence>
<comment type="caution">
    <text evidence="6">Lacks conserved residue(s) required for the propagation of feature annotation.</text>
</comment>
<dbReference type="AlphaFoldDB" id="A0A0S4QXV0"/>
<dbReference type="PROSITE" id="PS51679">
    <property type="entry name" value="SAM_MT_C5"/>
    <property type="match status" value="1"/>
</dbReference>
<dbReference type="PANTHER" id="PTHR10629">
    <property type="entry name" value="CYTOSINE-SPECIFIC METHYLTRANSFERASE"/>
    <property type="match status" value="1"/>
</dbReference>
<dbReference type="RefSeq" id="WP_207550480.1">
    <property type="nucleotide sequence ID" value="NZ_FAOZ01000039.1"/>
</dbReference>
<protein>
    <recommendedName>
        <fullName evidence="1">DNA (cytosine-5-)-methyltransferase</fullName>
        <ecNumber evidence="1">2.1.1.37</ecNumber>
    </recommendedName>
</protein>
<dbReference type="Gene3D" id="3.40.50.150">
    <property type="entry name" value="Vaccinia Virus protein VP39"/>
    <property type="match status" value="1"/>
</dbReference>
<keyword evidence="2 6" id="KW-0489">Methyltransferase</keyword>
<keyword evidence="3 6" id="KW-0808">Transferase</keyword>
<keyword evidence="4 6" id="KW-0949">S-adenosyl-L-methionine</keyword>
<dbReference type="GO" id="GO:0044027">
    <property type="term" value="P:negative regulation of gene expression via chromosomal CpG island methylation"/>
    <property type="evidence" value="ECO:0007669"/>
    <property type="project" value="TreeGrafter"/>
</dbReference>
<evidence type="ECO:0000256" key="3">
    <source>
        <dbReference type="ARBA" id="ARBA00022679"/>
    </source>
</evidence>
<dbReference type="SUPFAM" id="SSF53335">
    <property type="entry name" value="S-adenosyl-L-methionine-dependent methyltransferases"/>
    <property type="match status" value="1"/>
</dbReference>
<dbReference type="EMBL" id="FAOZ01000039">
    <property type="protein sequence ID" value="CUU60375.1"/>
    <property type="molecule type" value="Genomic_DNA"/>
</dbReference>
<dbReference type="Pfam" id="PF00145">
    <property type="entry name" value="DNA_methylase"/>
    <property type="match status" value="1"/>
</dbReference>
<dbReference type="PROSITE" id="PS00095">
    <property type="entry name" value="C5_MTASE_2"/>
    <property type="match status" value="1"/>
</dbReference>
<evidence type="ECO:0000313" key="8">
    <source>
        <dbReference type="Proteomes" id="UP000198802"/>
    </source>
</evidence>
<dbReference type="Proteomes" id="UP000198802">
    <property type="component" value="Unassembled WGS sequence"/>
</dbReference>
<dbReference type="PANTHER" id="PTHR10629:SF52">
    <property type="entry name" value="DNA (CYTOSINE-5)-METHYLTRANSFERASE 1"/>
    <property type="match status" value="1"/>
</dbReference>
<evidence type="ECO:0000256" key="2">
    <source>
        <dbReference type="ARBA" id="ARBA00022603"/>
    </source>
</evidence>
<dbReference type="InterPro" id="IPR031303">
    <property type="entry name" value="C5_meth_CS"/>
</dbReference>
<evidence type="ECO:0000256" key="6">
    <source>
        <dbReference type="PROSITE-ProRule" id="PRU01016"/>
    </source>
</evidence>
<accession>A0A0S4QXV0</accession>
<proteinExistence type="inferred from homology"/>
<dbReference type="GO" id="GO:0009307">
    <property type="term" value="P:DNA restriction-modification system"/>
    <property type="evidence" value="ECO:0007669"/>
    <property type="project" value="UniProtKB-KW"/>
</dbReference>
<dbReference type="EC" id="2.1.1.37" evidence="1"/>
<gene>
    <name evidence="7" type="ORF">Ga0074812_1398</name>
</gene>
<evidence type="ECO:0000256" key="4">
    <source>
        <dbReference type="ARBA" id="ARBA00022691"/>
    </source>
</evidence>
<reference evidence="8" key="1">
    <citation type="submission" date="2015-11" db="EMBL/GenBank/DDBJ databases">
        <authorList>
            <person name="Varghese N."/>
        </authorList>
    </citation>
    <scope>NUCLEOTIDE SEQUENCE [LARGE SCALE GENOMIC DNA]</scope>
    <source>
        <strain evidence="8">DSM 45899</strain>
    </source>
</reference>
<dbReference type="InterPro" id="IPR029063">
    <property type="entry name" value="SAM-dependent_MTases_sf"/>
</dbReference>
<dbReference type="InterPro" id="IPR050390">
    <property type="entry name" value="C5-Methyltransferase"/>
</dbReference>
<evidence type="ECO:0000313" key="7">
    <source>
        <dbReference type="EMBL" id="CUU60375.1"/>
    </source>
</evidence>
<keyword evidence="5" id="KW-0680">Restriction system</keyword>
<comment type="similarity">
    <text evidence="6">Belongs to the class I-like SAM-binding methyltransferase superfamily. C5-methyltransferase family.</text>
</comment>
<sequence>MWLADPRGRLIHQPMRFARSLRPAWIAMEEVPAVLPIWERFAYELRRTGYATWVGILSAEEYGVPQTRRRAFLLASRTREIVKAPQPTHTRHRPNDARFAPPLRPRRSMADAIGRGLTDRPAYTVTTRGNAWGGTFVRRTLRAALENGRWVGPKHHPTAAEFGVLQSFPADYPWQGTVSSRERQAGNAVPPALAAAIISCVALPESLTHAA</sequence>
<dbReference type="GO" id="GO:0032259">
    <property type="term" value="P:methylation"/>
    <property type="evidence" value="ECO:0007669"/>
    <property type="project" value="UniProtKB-KW"/>
</dbReference>
<evidence type="ECO:0000256" key="1">
    <source>
        <dbReference type="ARBA" id="ARBA00011975"/>
    </source>
</evidence>
<dbReference type="InterPro" id="IPR001525">
    <property type="entry name" value="C5_MeTfrase"/>
</dbReference>
<dbReference type="GO" id="GO:0003677">
    <property type="term" value="F:DNA binding"/>
    <property type="evidence" value="ECO:0007669"/>
    <property type="project" value="TreeGrafter"/>
</dbReference>